<accession>A0AAN6Y1Q9</accession>
<keyword evidence="1" id="KW-1133">Transmembrane helix</keyword>
<proteinExistence type="predicted"/>
<feature type="transmembrane region" description="Helical" evidence="1">
    <location>
        <begin position="210"/>
        <end position="237"/>
    </location>
</feature>
<feature type="transmembrane region" description="Helical" evidence="1">
    <location>
        <begin position="12"/>
        <end position="38"/>
    </location>
</feature>
<name>A0AAN6Y1Q9_9PEZI</name>
<reference evidence="2" key="2">
    <citation type="submission" date="2023-05" db="EMBL/GenBank/DDBJ databases">
        <authorList>
            <consortium name="Lawrence Berkeley National Laboratory"/>
            <person name="Steindorff A."/>
            <person name="Hensen N."/>
            <person name="Bonometti L."/>
            <person name="Westerberg I."/>
            <person name="Brannstrom I.O."/>
            <person name="Guillou S."/>
            <person name="Cros-Aarteil S."/>
            <person name="Calhoun S."/>
            <person name="Haridas S."/>
            <person name="Kuo A."/>
            <person name="Mondo S."/>
            <person name="Pangilinan J."/>
            <person name="Riley R."/>
            <person name="Labutti K."/>
            <person name="Andreopoulos B."/>
            <person name="Lipzen A."/>
            <person name="Chen C."/>
            <person name="Yanf M."/>
            <person name="Daum C."/>
            <person name="Ng V."/>
            <person name="Clum A."/>
            <person name="Ohm R."/>
            <person name="Martin F."/>
            <person name="Silar P."/>
            <person name="Natvig D."/>
            <person name="Lalanne C."/>
            <person name="Gautier V."/>
            <person name="Ament-Velasquez S.L."/>
            <person name="Kruys A."/>
            <person name="Hutchinson M.I."/>
            <person name="Powell A.J."/>
            <person name="Barry K."/>
            <person name="Miller A.N."/>
            <person name="Grigoriev I.V."/>
            <person name="Debuchy R."/>
            <person name="Gladieux P."/>
            <person name="Thoren M.H."/>
            <person name="Johannesson H."/>
        </authorList>
    </citation>
    <scope>NUCLEOTIDE SEQUENCE</scope>
    <source>
        <strain evidence="2">PSN293</strain>
    </source>
</reference>
<dbReference type="Proteomes" id="UP001301769">
    <property type="component" value="Unassembled WGS sequence"/>
</dbReference>
<gene>
    <name evidence="2" type="ORF">QBC37DRAFT_404040</name>
</gene>
<evidence type="ECO:0000256" key="1">
    <source>
        <dbReference type="SAM" id="Phobius"/>
    </source>
</evidence>
<dbReference type="EMBL" id="MU858195">
    <property type="protein sequence ID" value="KAK4209746.1"/>
    <property type="molecule type" value="Genomic_DNA"/>
</dbReference>
<reference evidence="2" key="1">
    <citation type="journal article" date="2023" name="Mol. Phylogenet. Evol.">
        <title>Genome-scale phylogeny and comparative genomics of the fungal order Sordariales.</title>
        <authorList>
            <person name="Hensen N."/>
            <person name="Bonometti L."/>
            <person name="Westerberg I."/>
            <person name="Brannstrom I.O."/>
            <person name="Guillou S."/>
            <person name="Cros-Aarteil S."/>
            <person name="Calhoun S."/>
            <person name="Haridas S."/>
            <person name="Kuo A."/>
            <person name="Mondo S."/>
            <person name="Pangilinan J."/>
            <person name="Riley R."/>
            <person name="LaButti K."/>
            <person name="Andreopoulos B."/>
            <person name="Lipzen A."/>
            <person name="Chen C."/>
            <person name="Yan M."/>
            <person name="Daum C."/>
            <person name="Ng V."/>
            <person name="Clum A."/>
            <person name="Steindorff A."/>
            <person name="Ohm R.A."/>
            <person name="Martin F."/>
            <person name="Silar P."/>
            <person name="Natvig D.O."/>
            <person name="Lalanne C."/>
            <person name="Gautier V."/>
            <person name="Ament-Velasquez S.L."/>
            <person name="Kruys A."/>
            <person name="Hutchinson M.I."/>
            <person name="Powell A.J."/>
            <person name="Barry K."/>
            <person name="Miller A.N."/>
            <person name="Grigoriev I.V."/>
            <person name="Debuchy R."/>
            <person name="Gladieux P."/>
            <person name="Hiltunen Thoren M."/>
            <person name="Johannesson H."/>
        </authorList>
    </citation>
    <scope>NUCLEOTIDE SEQUENCE</scope>
    <source>
        <strain evidence="2">PSN293</strain>
    </source>
</reference>
<comment type="caution">
    <text evidence="2">The sequence shown here is derived from an EMBL/GenBank/DDBJ whole genome shotgun (WGS) entry which is preliminary data.</text>
</comment>
<evidence type="ECO:0000313" key="3">
    <source>
        <dbReference type="Proteomes" id="UP001301769"/>
    </source>
</evidence>
<protein>
    <submittedName>
        <fullName evidence="2">Uncharacterized protein</fullName>
    </submittedName>
</protein>
<evidence type="ECO:0000313" key="2">
    <source>
        <dbReference type="EMBL" id="KAK4209746.1"/>
    </source>
</evidence>
<keyword evidence="1" id="KW-0812">Transmembrane</keyword>
<dbReference type="AlphaFoldDB" id="A0AAN6Y1Q9"/>
<sequence>MELFNLTLVGKIRLTLYVVLFGLFVAIFDIAAVLAFVASRAESSIYWRFDTSILRGLAEAEKRDKYEIARSFGRLSRLRYTLSDGARALLNPQPSRNTTSTTKSTWDYAEPASYTDDDVGYFVLDVAHTQARYINSAVVGWMVPMTVILTTHLVRKISHSQRAGLPRVGSARRPLVVFTRCVVPGQLVFIALYAVEVFLGIFQDDVSLDAFAGVIIVEGISTVVSTCVGFGMSVWAVGRILDQVLSTVTAT</sequence>
<keyword evidence="1" id="KW-0472">Membrane</keyword>
<organism evidence="2 3">
    <name type="scientific">Rhypophila decipiens</name>
    <dbReference type="NCBI Taxonomy" id="261697"/>
    <lineage>
        <taxon>Eukaryota</taxon>
        <taxon>Fungi</taxon>
        <taxon>Dikarya</taxon>
        <taxon>Ascomycota</taxon>
        <taxon>Pezizomycotina</taxon>
        <taxon>Sordariomycetes</taxon>
        <taxon>Sordariomycetidae</taxon>
        <taxon>Sordariales</taxon>
        <taxon>Naviculisporaceae</taxon>
        <taxon>Rhypophila</taxon>
    </lineage>
</organism>
<keyword evidence="3" id="KW-1185">Reference proteome</keyword>
<feature type="transmembrane region" description="Helical" evidence="1">
    <location>
        <begin position="175"/>
        <end position="195"/>
    </location>
</feature>